<protein>
    <submittedName>
        <fullName evidence="1">Uncharacterized protein</fullName>
    </submittedName>
</protein>
<gene>
    <name evidence="1" type="ORF">METZ01_LOCUS275303</name>
</gene>
<dbReference type="EMBL" id="UINC01079956">
    <property type="protein sequence ID" value="SVC22449.1"/>
    <property type="molecule type" value="Genomic_DNA"/>
</dbReference>
<sequence>MTRLDIRLVNTRVGHDAAERGLGNDQGVCLANDANGLTQYQL</sequence>
<name>A0A382KE37_9ZZZZ</name>
<evidence type="ECO:0000313" key="1">
    <source>
        <dbReference type="EMBL" id="SVC22449.1"/>
    </source>
</evidence>
<accession>A0A382KE37</accession>
<reference evidence="1" key="1">
    <citation type="submission" date="2018-05" db="EMBL/GenBank/DDBJ databases">
        <authorList>
            <person name="Lanie J.A."/>
            <person name="Ng W.-L."/>
            <person name="Kazmierczak K.M."/>
            <person name="Andrzejewski T.M."/>
            <person name="Davidsen T.M."/>
            <person name="Wayne K.J."/>
            <person name="Tettelin H."/>
            <person name="Glass J.I."/>
            <person name="Rusch D."/>
            <person name="Podicherti R."/>
            <person name="Tsui H.-C.T."/>
            <person name="Winkler M.E."/>
        </authorList>
    </citation>
    <scope>NUCLEOTIDE SEQUENCE</scope>
</reference>
<dbReference type="AlphaFoldDB" id="A0A382KE37"/>
<organism evidence="1">
    <name type="scientific">marine metagenome</name>
    <dbReference type="NCBI Taxonomy" id="408172"/>
    <lineage>
        <taxon>unclassified sequences</taxon>
        <taxon>metagenomes</taxon>
        <taxon>ecological metagenomes</taxon>
    </lineage>
</organism>
<feature type="non-terminal residue" evidence="1">
    <location>
        <position position="42"/>
    </location>
</feature>
<proteinExistence type="predicted"/>